<name>A0A6P8KQC1_DROMA</name>
<dbReference type="InterPro" id="IPR001623">
    <property type="entry name" value="DnaJ_domain"/>
</dbReference>
<dbReference type="Pfam" id="PF00226">
    <property type="entry name" value="DnaJ"/>
    <property type="match status" value="1"/>
</dbReference>
<accession>A0A6P8KQC1</accession>
<evidence type="ECO:0000256" key="1">
    <source>
        <dbReference type="SAM" id="MobiDB-lite"/>
    </source>
</evidence>
<dbReference type="GO" id="GO:0030544">
    <property type="term" value="F:Hsp70 protein binding"/>
    <property type="evidence" value="ECO:0007669"/>
    <property type="project" value="TreeGrafter"/>
</dbReference>
<keyword evidence="2" id="KW-1133">Transmembrane helix</keyword>
<dbReference type="SUPFAM" id="SSF46565">
    <property type="entry name" value="Chaperone J-domain"/>
    <property type="match status" value="1"/>
</dbReference>
<dbReference type="SMART" id="SM00271">
    <property type="entry name" value="DnaJ"/>
    <property type="match status" value="1"/>
</dbReference>
<reference evidence="5" key="1">
    <citation type="submission" date="2025-08" db="UniProtKB">
        <authorList>
            <consortium name="RefSeq"/>
        </authorList>
    </citation>
    <scope>IDENTIFICATION</scope>
    <source>
        <strain evidence="5">Mau12</strain>
        <tissue evidence="5">Whole Body</tissue>
    </source>
</reference>
<evidence type="ECO:0000259" key="3">
    <source>
        <dbReference type="PROSITE" id="PS50076"/>
    </source>
</evidence>
<dbReference type="InterPro" id="IPR051100">
    <property type="entry name" value="DnaJ_subfamily_B/C"/>
</dbReference>
<dbReference type="InterPro" id="IPR018253">
    <property type="entry name" value="DnaJ_domain_CS"/>
</dbReference>
<dbReference type="PANTHER" id="PTHR43908:SF3">
    <property type="entry name" value="AT29763P-RELATED"/>
    <property type="match status" value="1"/>
</dbReference>
<gene>
    <name evidence="5" type="primary">LOC117148132</name>
</gene>
<dbReference type="GeneID" id="117148132"/>
<dbReference type="RefSeq" id="XP_033171248.1">
    <property type="nucleotide sequence ID" value="XM_033315357.1"/>
</dbReference>
<dbReference type="Gene3D" id="1.10.287.110">
    <property type="entry name" value="DnaJ domain"/>
    <property type="match status" value="1"/>
</dbReference>
<dbReference type="PANTHER" id="PTHR43908">
    <property type="entry name" value="AT29763P-RELATED"/>
    <property type="match status" value="1"/>
</dbReference>
<dbReference type="PRINTS" id="PR00625">
    <property type="entry name" value="JDOMAIN"/>
</dbReference>
<protein>
    <submittedName>
        <fullName evidence="5">Chaperone protein DnaJ-like</fullName>
    </submittedName>
</protein>
<evidence type="ECO:0000313" key="5">
    <source>
        <dbReference type="RefSeq" id="XP_033171248.1"/>
    </source>
</evidence>
<feature type="domain" description="J" evidence="3">
    <location>
        <begin position="4"/>
        <end position="68"/>
    </location>
</feature>
<feature type="compositionally biased region" description="Basic and acidic residues" evidence="1">
    <location>
        <begin position="62"/>
        <end position="78"/>
    </location>
</feature>
<dbReference type="GO" id="GO:0071218">
    <property type="term" value="P:cellular response to misfolded protein"/>
    <property type="evidence" value="ECO:0007669"/>
    <property type="project" value="TreeGrafter"/>
</dbReference>
<dbReference type="CDD" id="cd06257">
    <property type="entry name" value="DnaJ"/>
    <property type="match status" value="1"/>
</dbReference>
<evidence type="ECO:0000313" key="4">
    <source>
        <dbReference type="Proteomes" id="UP000515162"/>
    </source>
</evidence>
<dbReference type="GO" id="GO:0005789">
    <property type="term" value="C:endoplasmic reticulum membrane"/>
    <property type="evidence" value="ECO:0007669"/>
    <property type="project" value="TreeGrafter"/>
</dbReference>
<keyword evidence="2" id="KW-0472">Membrane</keyword>
<evidence type="ECO:0000256" key="2">
    <source>
        <dbReference type="SAM" id="Phobius"/>
    </source>
</evidence>
<dbReference type="PROSITE" id="PS00636">
    <property type="entry name" value="DNAJ_1"/>
    <property type="match status" value="1"/>
</dbReference>
<feature type="compositionally biased region" description="Polar residues" evidence="1">
    <location>
        <begin position="79"/>
        <end position="97"/>
    </location>
</feature>
<keyword evidence="4" id="KW-1185">Reference proteome</keyword>
<dbReference type="PROSITE" id="PS50076">
    <property type="entry name" value="DNAJ_2"/>
    <property type="match status" value="1"/>
</dbReference>
<proteinExistence type="predicted"/>
<organism evidence="4 5">
    <name type="scientific">Drosophila mauritiana</name>
    <name type="common">Fruit fly</name>
    <dbReference type="NCBI Taxonomy" id="7226"/>
    <lineage>
        <taxon>Eukaryota</taxon>
        <taxon>Metazoa</taxon>
        <taxon>Ecdysozoa</taxon>
        <taxon>Arthropoda</taxon>
        <taxon>Hexapoda</taxon>
        <taxon>Insecta</taxon>
        <taxon>Pterygota</taxon>
        <taxon>Neoptera</taxon>
        <taxon>Endopterygota</taxon>
        <taxon>Diptera</taxon>
        <taxon>Brachycera</taxon>
        <taxon>Muscomorpha</taxon>
        <taxon>Ephydroidea</taxon>
        <taxon>Drosophilidae</taxon>
        <taxon>Drosophila</taxon>
        <taxon>Sophophora</taxon>
    </lineage>
</organism>
<feature type="transmembrane region" description="Helical" evidence="2">
    <location>
        <begin position="101"/>
        <end position="122"/>
    </location>
</feature>
<dbReference type="AlphaFoldDB" id="A0A6P8KQC1"/>
<keyword evidence="2" id="KW-0812">Transmembrane</keyword>
<sequence>MEEDHYMILGVDPNATESEIRQAYKRMVLIYHPDKNKHPRTTAQFRKIKEAFDVLSDPTSRRAYDGAVERSRHADTRNNSHNSAGYQPNGFRQTETESTSIIPTVCAVGGALLVALFVGFGASRIMSRSNNNH</sequence>
<dbReference type="Proteomes" id="UP000515162">
    <property type="component" value="Chromosome X"/>
</dbReference>
<feature type="region of interest" description="Disordered" evidence="1">
    <location>
        <begin position="62"/>
        <end position="97"/>
    </location>
</feature>
<dbReference type="InterPro" id="IPR036869">
    <property type="entry name" value="J_dom_sf"/>
</dbReference>